<dbReference type="SUPFAM" id="SSF52540">
    <property type="entry name" value="P-loop containing nucleoside triphosphate hydrolases"/>
    <property type="match status" value="2"/>
</dbReference>
<accession>A0A1B7M0Y0</accession>
<evidence type="ECO:0000259" key="5">
    <source>
        <dbReference type="PROSITE" id="PS50893"/>
    </source>
</evidence>
<keyword evidence="7" id="KW-1185">Reference proteome</keyword>
<dbReference type="InterPro" id="IPR050611">
    <property type="entry name" value="ABCF"/>
</dbReference>
<name>A0A1B7M0Y0_9MICC</name>
<feature type="domain" description="ABC transporter" evidence="5">
    <location>
        <begin position="15"/>
        <end position="263"/>
    </location>
</feature>
<evidence type="ECO:0000256" key="1">
    <source>
        <dbReference type="ARBA" id="ARBA00022737"/>
    </source>
</evidence>
<keyword evidence="2" id="KW-0547">Nucleotide-binding</keyword>
<organism evidence="6 7">
    <name type="scientific">Enteractinococcus helveticum</name>
    <dbReference type="NCBI Taxonomy" id="1837282"/>
    <lineage>
        <taxon>Bacteria</taxon>
        <taxon>Bacillati</taxon>
        <taxon>Actinomycetota</taxon>
        <taxon>Actinomycetes</taxon>
        <taxon>Micrococcales</taxon>
        <taxon>Micrococcaceae</taxon>
    </lineage>
</organism>
<feature type="domain" description="ABC transporter" evidence="5">
    <location>
        <begin position="337"/>
        <end position="549"/>
    </location>
</feature>
<dbReference type="OrthoDB" id="3239744at2"/>
<evidence type="ECO:0000313" key="6">
    <source>
        <dbReference type="EMBL" id="OAV61860.1"/>
    </source>
</evidence>
<keyword evidence="3" id="KW-0067">ATP-binding</keyword>
<evidence type="ECO:0000256" key="3">
    <source>
        <dbReference type="ARBA" id="ARBA00022840"/>
    </source>
</evidence>
<keyword evidence="1" id="KW-0677">Repeat</keyword>
<sequence>MPFESKHPAHSGAQITLHAIELTLGGKRILHNVDLTVTPSSRIGIVGENGRGKTTLLHVLAGRLTPDAGTVTRHGSIAVAEQEMHADDARTVGDAIAETISSAVAALAELDTASEALAAGETGAEERFAVALEFAQAIDAWDAERRVTQALEALDAETDREVVLSDLSVGQRYRVRLACLLGGHHDFLLLDEPTNHLDRRGLDFLTQSLRDRNGGVVVVSHDRALLADIAETVLSLDPTPDDRPRLYGDGYAGYRERSRAERIQWEQEYARQQVEHAKLQDDLQAAQDRLVSGWRPPKGTGKHARATRAASTVRNVQRRQDALEAHTLSVPEPPLQLKFPEVQSRSSATVLSAEDVSVADRLTSTVSLKMSGGDRLVVTGPNGAGKSTLLQVLAKKLEPTTGSVQHHASARVALLEQESVLQPQQRVGAFFEAHVQRLIARNVVSERQGVSLRDLGLLGTSEMRLRVGELSMGQQRRLELALVLAMRPNVLLLDEPTNHLSIRLVDELTEALEITGAAVIMATHDRQLLRDTDHWPSLALENTSVAATS</sequence>
<evidence type="ECO:0000256" key="2">
    <source>
        <dbReference type="ARBA" id="ARBA00022741"/>
    </source>
</evidence>
<dbReference type="PANTHER" id="PTHR19211:SF14">
    <property type="entry name" value="ATP-BINDING CASSETTE SUB-FAMILY F MEMBER 1"/>
    <property type="match status" value="1"/>
</dbReference>
<dbReference type="STRING" id="1837282.A6F49_08225"/>
<dbReference type="Proteomes" id="UP000078292">
    <property type="component" value="Unassembled WGS sequence"/>
</dbReference>
<dbReference type="InterPro" id="IPR003439">
    <property type="entry name" value="ABC_transporter-like_ATP-bd"/>
</dbReference>
<proteinExistence type="predicted"/>
<dbReference type="CDD" id="cd03221">
    <property type="entry name" value="ABCF_EF-3"/>
    <property type="match status" value="2"/>
</dbReference>
<reference evidence="6 7" key="1">
    <citation type="submission" date="2016-04" db="EMBL/GenBank/DDBJ databases">
        <title>First whole genome shotgun sequence of the bacterium Enteractinococcus sp. strain UASWS1574.</title>
        <authorList>
            <person name="Crovadore J."/>
            <person name="Chablais R."/>
            <person name="Lefort F."/>
        </authorList>
    </citation>
    <scope>NUCLEOTIDE SEQUENCE [LARGE SCALE GENOMIC DNA]</scope>
    <source>
        <strain evidence="6 7">UASWS1574</strain>
    </source>
</reference>
<feature type="coiled-coil region" evidence="4">
    <location>
        <begin position="255"/>
        <end position="289"/>
    </location>
</feature>
<evidence type="ECO:0000256" key="4">
    <source>
        <dbReference type="SAM" id="Coils"/>
    </source>
</evidence>
<protein>
    <submittedName>
        <fullName evidence="6">ABC transporter</fullName>
    </submittedName>
</protein>
<dbReference type="GO" id="GO:0016887">
    <property type="term" value="F:ATP hydrolysis activity"/>
    <property type="evidence" value="ECO:0007669"/>
    <property type="project" value="InterPro"/>
</dbReference>
<gene>
    <name evidence="6" type="ORF">A6F49_08225</name>
</gene>
<dbReference type="EMBL" id="LXEY01000015">
    <property type="protein sequence ID" value="OAV61860.1"/>
    <property type="molecule type" value="Genomic_DNA"/>
</dbReference>
<dbReference type="Gene3D" id="3.40.50.300">
    <property type="entry name" value="P-loop containing nucleotide triphosphate hydrolases"/>
    <property type="match status" value="2"/>
</dbReference>
<dbReference type="GO" id="GO:0005524">
    <property type="term" value="F:ATP binding"/>
    <property type="evidence" value="ECO:0007669"/>
    <property type="project" value="UniProtKB-KW"/>
</dbReference>
<comment type="caution">
    <text evidence="6">The sequence shown here is derived from an EMBL/GenBank/DDBJ whole genome shotgun (WGS) entry which is preliminary data.</text>
</comment>
<dbReference type="InterPro" id="IPR003593">
    <property type="entry name" value="AAA+_ATPase"/>
</dbReference>
<dbReference type="FunFam" id="3.40.50.300:FF:000011">
    <property type="entry name" value="Putative ABC transporter ATP-binding component"/>
    <property type="match status" value="1"/>
</dbReference>
<dbReference type="InterPro" id="IPR027417">
    <property type="entry name" value="P-loop_NTPase"/>
</dbReference>
<keyword evidence="4" id="KW-0175">Coiled coil</keyword>
<dbReference type="PROSITE" id="PS50893">
    <property type="entry name" value="ABC_TRANSPORTER_2"/>
    <property type="match status" value="2"/>
</dbReference>
<dbReference type="AlphaFoldDB" id="A0A1B7M0Y0"/>
<evidence type="ECO:0000313" key="7">
    <source>
        <dbReference type="Proteomes" id="UP000078292"/>
    </source>
</evidence>
<dbReference type="Pfam" id="PF00005">
    <property type="entry name" value="ABC_tran"/>
    <property type="match status" value="2"/>
</dbReference>
<dbReference type="PANTHER" id="PTHR19211">
    <property type="entry name" value="ATP-BINDING TRANSPORT PROTEIN-RELATED"/>
    <property type="match status" value="1"/>
</dbReference>
<dbReference type="RefSeq" id="WP_043057315.1">
    <property type="nucleotide sequence ID" value="NZ_LXEY01000015.1"/>
</dbReference>
<dbReference type="SMART" id="SM00382">
    <property type="entry name" value="AAA"/>
    <property type="match status" value="2"/>
</dbReference>